<gene>
    <name evidence="1" type="ORF">Ga0061069_104123</name>
</gene>
<organism evidence="1 2">
    <name type="scientific">Thiomonas bhubaneswarensis</name>
    <dbReference type="NCBI Taxonomy" id="339866"/>
    <lineage>
        <taxon>Bacteria</taxon>
        <taxon>Pseudomonadati</taxon>
        <taxon>Pseudomonadota</taxon>
        <taxon>Betaproteobacteria</taxon>
        <taxon>Burkholderiales</taxon>
        <taxon>Thiomonas</taxon>
    </lineage>
</organism>
<sequence length="253" mass="27692">MLKTFIIDGDKGGVGKSLAARALVHHYLSLPDSQRPRLVVYDADMSNPDVCGDGGLKAGSGIIGTAMLDLSTESGWIDLGTRVAMTATAAADTEYRIIVNMPAQIGTRAFDGSIHIVSEVLREANAVPVWMLSRTQESIRALQYRLRHMPAQYEIGLIVKNLFFGASEKFALWDGDDLCKLLIEERTWAETELPELNDQLMVMIGRRPFHEVLATGIDGKPLQFGYRLALTSWLQRAGAAMAQVESLDSLGVA</sequence>
<keyword evidence="2" id="KW-1185">Reference proteome</keyword>
<dbReference type="OrthoDB" id="69313at2"/>
<proteinExistence type="predicted"/>
<protein>
    <recommendedName>
        <fullName evidence="3">CobQ/CobB/MinD/ParA nucleotide binding domain</fullName>
    </recommendedName>
</protein>
<evidence type="ECO:0000313" key="1">
    <source>
        <dbReference type="EMBL" id="CUA96407.1"/>
    </source>
</evidence>
<evidence type="ECO:0008006" key="3">
    <source>
        <dbReference type="Google" id="ProtNLM"/>
    </source>
</evidence>
<dbReference type="RefSeq" id="WP_055450275.1">
    <property type="nucleotide sequence ID" value="NZ_CYHF01000004.1"/>
</dbReference>
<reference evidence="2" key="1">
    <citation type="submission" date="2015-08" db="EMBL/GenBank/DDBJ databases">
        <authorList>
            <person name="Varghese N."/>
        </authorList>
    </citation>
    <scope>NUCLEOTIDE SEQUENCE [LARGE SCALE GENOMIC DNA]</scope>
    <source>
        <strain evidence="2">DSM 18181</strain>
    </source>
</reference>
<dbReference type="Proteomes" id="UP000183649">
    <property type="component" value="Unassembled WGS sequence"/>
</dbReference>
<dbReference type="STRING" id="339866.GCA_001418255_01357"/>
<evidence type="ECO:0000313" key="2">
    <source>
        <dbReference type="Proteomes" id="UP000183649"/>
    </source>
</evidence>
<accession>A0A0K6HZE1</accession>
<dbReference type="EMBL" id="CYHF01000004">
    <property type="protein sequence ID" value="CUA96407.1"/>
    <property type="molecule type" value="Genomic_DNA"/>
</dbReference>
<name>A0A0K6HZE1_9BURK</name>
<dbReference type="AlphaFoldDB" id="A0A0K6HZE1"/>